<comment type="caution">
    <text evidence="1">The sequence shown here is derived from an EMBL/GenBank/DDBJ whole genome shotgun (WGS) entry which is preliminary data.</text>
</comment>
<dbReference type="Proteomes" id="UP000470404">
    <property type="component" value="Unassembled WGS sequence"/>
</dbReference>
<keyword evidence="2" id="KW-1185">Reference proteome</keyword>
<proteinExistence type="predicted"/>
<reference evidence="1 2" key="1">
    <citation type="submission" date="2020-01" db="EMBL/GenBank/DDBJ databases">
        <title>Insect and environment-associated Actinomycetes.</title>
        <authorList>
            <person name="Currrie C."/>
            <person name="Chevrette M."/>
            <person name="Carlson C."/>
            <person name="Stubbendieck R."/>
            <person name="Wendt-Pienkowski E."/>
        </authorList>
    </citation>
    <scope>NUCLEOTIDE SEQUENCE [LARGE SCALE GENOMIC DNA]</scope>
    <source>
        <strain evidence="1 2">SID8386</strain>
    </source>
</reference>
<dbReference type="EMBL" id="JAAGNC010000094">
    <property type="protein sequence ID" value="NEC57807.1"/>
    <property type="molecule type" value="Genomic_DNA"/>
</dbReference>
<accession>A0ABX0BUF1</accession>
<evidence type="ECO:0008006" key="3">
    <source>
        <dbReference type="Google" id="ProtNLM"/>
    </source>
</evidence>
<organism evidence="1 2">
    <name type="scientific">Amycolatopsis rubida</name>
    <dbReference type="NCBI Taxonomy" id="112413"/>
    <lineage>
        <taxon>Bacteria</taxon>
        <taxon>Bacillati</taxon>
        <taxon>Actinomycetota</taxon>
        <taxon>Actinomycetes</taxon>
        <taxon>Pseudonocardiales</taxon>
        <taxon>Pseudonocardiaceae</taxon>
        <taxon>Amycolatopsis</taxon>
    </lineage>
</organism>
<evidence type="ECO:0000313" key="2">
    <source>
        <dbReference type="Proteomes" id="UP000470404"/>
    </source>
</evidence>
<evidence type="ECO:0000313" key="1">
    <source>
        <dbReference type="EMBL" id="NEC57807.1"/>
    </source>
</evidence>
<sequence length="128" mass="13188">MRVSTLPWRVSVTVRQPCCHDRELIPASWGVLFAVVRIASPRQASCPSALVRPKVVAATDAVVKSEVVALSGTQVSEVRPNPATVSVSPAAGAVRPRAIGVTLPIGAASSASTRSRSGRGTSATTFAV</sequence>
<protein>
    <recommendedName>
        <fullName evidence="3">PASTA domain-containing protein</fullName>
    </recommendedName>
</protein>
<gene>
    <name evidence="1" type="ORF">G3I59_19945</name>
</gene>
<name>A0ABX0BUF1_9PSEU</name>